<dbReference type="PROSITE" id="PS50850">
    <property type="entry name" value="MFS"/>
    <property type="match status" value="1"/>
</dbReference>
<accession>A0A507APY7</accession>
<dbReference type="Gene3D" id="1.20.1250.20">
    <property type="entry name" value="MFS general substrate transporter like domains"/>
    <property type="match status" value="1"/>
</dbReference>
<dbReference type="SUPFAM" id="SSF103473">
    <property type="entry name" value="MFS general substrate transporter"/>
    <property type="match status" value="1"/>
</dbReference>
<dbReference type="RefSeq" id="XP_030990265.1">
    <property type="nucleotide sequence ID" value="XM_031132615.1"/>
</dbReference>
<dbReference type="GO" id="GO:0022857">
    <property type="term" value="F:transmembrane transporter activity"/>
    <property type="evidence" value="ECO:0007669"/>
    <property type="project" value="InterPro"/>
</dbReference>
<feature type="compositionally biased region" description="Basic and acidic residues" evidence="6">
    <location>
        <begin position="553"/>
        <end position="565"/>
    </location>
</feature>
<evidence type="ECO:0000313" key="10">
    <source>
        <dbReference type="Proteomes" id="UP000319257"/>
    </source>
</evidence>
<feature type="transmembrane region" description="Helical" evidence="7">
    <location>
        <begin position="98"/>
        <end position="117"/>
    </location>
</feature>
<feature type="region of interest" description="Disordered" evidence="6">
    <location>
        <begin position="525"/>
        <end position="565"/>
    </location>
</feature>
<dbReference type="AlphaFoldDB" id="A0A507APY7"/>
<feature type="compositionally biased region" description="Basic residues" evidence="6">
    <location>
        <begin position="525"/>
        <end position="539"/>
    </location>
</feature>
<evidence type="ECO:0000256" key="2">
    <source>
        <dbReference type="ARBA" id="ARBA00007520"/>
    </source>
</evidence>
<feature type="transmembrane region" description="Helical" evidence="7">
    <location>
        <begin position="168"/>
        <end position="189"/>
    </location>
</feature>
<evidence type="ECO:0000256" key="5">
    <source>
        <dbReference type="ARBA" id="ARBA00023136"/>
    </source>
</evidence>
<gene>
    <name evidence="9" type="ORF">E0L32_010041</name>
</gene>
<organism evidence="9 10">
    <name type="scientific">Thyridium curvatum</name>
    <dbReference type="NCBI Taxonomy" id="1093900"/>
    <lineage>
        <taxon>Eukaryota</taxon>
        <taxon>Fungi</taxon>
        <taxon>Dikarya</taxon>
        <taxon>Ascomycota</taxon>
        <taxon>Pezizomycotina</taxon>
        <taxon>Sordariomycetes</taxon>
        <taxon>Sordariomycetidae</taxon>
        <taxon>Thyridiales</taxon>
        <taxon>Thyridiaceae</taxon>
        <taxon>Thyridium</taxon>
    </lineage>
</organism>
<feature type="transmembrane region" description="Helical" evidence="7">
    <location>
        <begin position="31"/>
        <end position="56"/>
    </location>
</feature>
<comment type="caution">
    <text evidence="9">The sequence shown here is derived from an EMBL/GenBank/DDBJ whole genome shotgun (WGS) entry which is preliminary data.</text>
</comment>
<name>A0A507APY7_9PEZI</name>
<evidence type="ECO:0000313" key="9">
    <source>
        <dbReference type="EMBL" id="TPX08554.1"/>
    </source>
</evidence>
<keyword evidence="3 7" id="KW-0812">Transmembrane</keyword>
<dbReference type="OrthoDB" id="10021397at2759"/>
<evidence type="ECO:0000256" key="7">
    <source>
        <dbReference type="SAM" id="Phobius"/>
    </source>
</evidence>
<proteinExistence type="inferred from homology"/>
<reference evidence="9 10" key="1">
    <citation type="submission" date="2019-06" db="EMBL/GenBank/DDBJ databases">
        <title>Draft genome sequence of the filamentous fungus Phialemoniopsis curvata isolated from diesel fuel.</title>
        <authorList>
            <person name="Varaljay V.A."/>
            <person name="Lyon W.J."/>
            <person name="Crouch A.L."/>
            <person name="Drake C.E."/>
            <person name="Hollomon J.M."/>
            <person name="Nadeau L.J."/>
            <person name="Nunn H.S."/>
            <person name="Stevenson B.S."/>
            <person name="Bojanowski C.L."/>
            <person name="Crookes-Goodson W.J."/>
        </authorList>
    </citation>
    <scope>NUCLEOTIDE SEQUENCE [LARGE SCALE GENOMIC DNA]</scope>
    <source>
        <strain evidence="9 10">D216</strain>
    </source>
</reference>
<protein>
    <recommendedName>
        <fullName evidence="8">Major facilitator superfamily (MFS) profile domain-containing protein</fullName>
    </recommendedName>
</protein>
<dbReference type="EMBL" id="SKBQ01000077">
    <property type="protein sequence ID" value="TPX08554.1"/>
    <property type="molecule type" value="Genomic_DNA"/>
</dbReference>
<dbReference type="InterPro" id="IPR036259">
    <property type="entry name" value="MFS_trans_sf"/>
</dbReference>
<comment type="similarity">
    <text evidence="2">Belongs to the major facilitator superfamily. TCR/Tet family.</text>
</comment>
<feature type="domain" description="Major facilitator superfamily (MFS) profile" evidence="8">
    <location>
        <begin position="34"/>
        <end position="523"/>
    </location>
</feature>
<dbReference type="GeneID" id="41977488"/>
<sequence>MEETRDATQGQAEMVESSNGTKIEAASGARLYMMLASLTMAAFLVMLDTSIVSTAIPKITDEFHSLHDLGWYGSAYQLGSAVLQPLTGKVYQHFSLKWSFISFFAVFEIGSALCGAAQTSAMLIIARAIASIGASGLINGAISIIASSLPMEKRPIASANWNHDVHLVGFYINLPLGCLVAIPLALMHIPEQIEKEKPLVVLRQLHRHLDLVGFVLFAPAVIQLLLALQFGGHGFAWKSSQVIGLFCGSGATFILWFIWNYHQGNDGLLPFPVIKRQVIWASGANYTFVMSNLLVTAYFIPVYFQAVKGVEAITSGVYVLGMVLPQMLGVGISSYLRKADFTGICFCAEIADPFTVGLVRYIPPFSIFSGFLAAIGTGLFGLLKPDTPTGHWVGFMIITGLGRGVGFMMPLMAVQNVTNAEELTAATAFIVWAQYIGPTIFLAVFNVIFDTGLRSGITKYAPNVDPATVTAAGATRFRKIVDPKDLAGVLFAYSYSLDRVFYICAVLAALAMLTAFGMGWKKLAKKERRRRKKSKKSKKPVPVEMSDMTPTAAEERSVENEQIKV</sequence>
<evidence type="ECO:0000256" key="1">
    <source>
        <dbReference type="ARBA" id="ARBA00004141"/>
    </source>
</evidence>
<dbReference type="STRING" id="1093900.A0A507APY7"/>
<feature type="transmembrane region" description="Helical" evidence="7">
    <location>
        <begin position="283"/>
        <end position="304"/>
    </location>
</feature>
<feature type="transmembrane region" description="Helical" evidence="7">
    <location>
        <begin position="426"/>
        <end position="449"/>
    </location>
</feature>
<feature type="transmembrane region" description="Helical" evidence="7">
    <location>
        <begin position="358"/>
        <end position="380"/>
    </location>
</feature>
<feature type="transmembrane region" description="Helical" evidence="7">
    <location>
        <begin position="316"/>
        <end position="337"/>
    </location>
</feature>
<dbReference type="InterPro" id="IPR020846">
    <property type="entry name" value="MFS_dom"/>
</dbReference>
<comment type="subcellular location">
    <subcellularLocation>
        <location evidence="1">Membrane</location>
        <topology evidence="1">Multi-pass membrane protein</topology>
    </subcellularLocation>
</comment>
<feature type="transmembrane region" description="Helical" evidence="7">
    <location>
        <begin position="500"/>
        <end position="520"/>
    </location>
</feature>
<evidence type="ECO:0000256" key="3">
    <source>
        <dbReference type="ARBA" id="ARBA00022692"/>
    </source>
</evidence>
<evidence type="ECO:0000256" key="6">
    <source>
        <dbReference type="SAM" id="MobiDB-lite"/>
    </source>
</evidence>
<evidence type="ECO:0000259" key="8">
    <source>
        <dbReference type="PROSITE" id="PS50850"/>
    </source>
</evidence>
<feature type="transmembrane region" description="Helical" evidence="7">
    <location>
        <begin position="209"/>
        <end position="230"/>
    </location>
</feature>
<feature type="transmembrane region" description="Helical" evidence="7">
    <location>
        <begin position="392"/>
        <end position="414"/>
    </location>
</feature>
<dbReference type="Proteomes" id="UP000319257">
    <property type="component" value="Unassembled WGS sequence"/>
</dbReference>
<keyword evidence="5 7" id="KW-0472">Membrane</keyword>
<feature type="transmembrane region" description="Helical" evidence="7">
    <location>
        <begin position="242"/>
        <end position="262"/>
    </location>
</feature>
<dbReference type="InParanoid" id="A0A507APY7"/>
<dbReference type="GO" id="GO:0005886">
    <property type="term" value="C:plasma membrane"/>
    <property type="evidence" value="ECO:0007669"/>
    <property type="project" value="TreeGrafter"/>
</dbReference>
<feature type="transmembrane region" description="Helical" evidence="7">
    <location>
        <begin position="124"/>
        <end position="148"/>
    </location>
</feature>
<dbReference type="PANTHER" id="PTHR23501">
    <property type="entry name" value="MAJOR FACILITATOR SUPERFAMILY"/>
    <property type="match status" value="1"/>
</dbReference>
<dbReference type="FunCoup" id="A0A507APY7">
    <property type="interactions" value="58"/>
</dbReference>
<keyword evidence="4 7" id="KW-1133">Transmembrane helix</keyword>
<dbReference type="PANTHER" id="PTHR23501:SF193">
    <property type="entry name" value="MULTIDRUG TRANSPORTER, PUTATIVE (AFU_ORTHOLOGUE AFUA_8G00940)-RELATED"/>
    <property type="match status" value="1"/>
</dbReference>
<dbReference type="InterPro" id="IPR011701">
    <property type="entry name" value="MFS"/>
</dbReference>
<dbReference type="Pfam" id="PF07690">
    <property type="entry name" value="MFS_1"/>
    <property type="match status" value="1"/>
</dbReference>
<keyword evidence="10" id="KW-1185">Reference proteome</keyword>
<evidence type="ECO:0000256" key="4">
    <source>
        <dbReference type="ARBA" id="ARBA00022989"/>
    </source>
</evidence>